<feature type="transmembrane region" description="Helical" evidence="1">
    <location>
        <begin position="118"/>
        <end position="135"/>
    </location>
</feature>
<dbReference type="OrthoDB" id="4482242at2"/>
<keyword evidence="1" id="KW-0472">Membrane</keyword>
<organism evidence="3 4">
    <name type="scientific">Brevibacterium siliguriense</name>
    <dbReference type="NCBI Taxonomy" id="1136497"/>
    <lineage>
        <taxon>Bacteria</taxon>
        <taxon>Bacillati</taxon>
        <taxon>Actinomycetota</taxon>
        <taxon>Actinomycetes</taxon>
        <taxon>Micrococcales</taxon>
        <taxon>Brevibacteriaceae</taxon>
        <taxon>Brevibacterium</taxon>
    </lineage>
</organism>
<name>A0A1H1WDD0_9MICO</name>
<keyword evidence="1" id="KW-1133">Transmembrane helix</keyword>
<keyword evidence="1" id="KW-0812">Transmembrane</keyword>
<dbReference type="STRING" id="1136497.SAMN04489752_2929"/>
<reference evidence="4" key="1">
    <citation type="submission" date="2016-10" db="EMBL/GenBank/DDBJ databases">
        <authorList>
            <person name="Varghese N."/>
            <person name="Submissions S."/>
        </authorList>
    </citation>
    <scope>NUCLEOTIDE SEQUENCE [LARGE SCALE GENOMIC DNA]</scope>
    <source>
        <strain evidence="4">DSM 23676</strain>
    </source>
</reference>
<dbReference type="AlphaFoldDB" id="A0A1H1WDD0"/>
<evidence type="ECO:0000256" key="1">
    <source>
        <dbReference type="SAM" id="Phobius"/>
    </source>
</evidence>
<feature type="domain" description="DUF7144" evidence="2">
    <location>
        <begin position="26"/>
        <end position="136"/>
    </location>
</feature>
<dbReference type="Proteomes" id="UP000199597">
    <property type="component" value="Chromosome I"/>
</dbReference>
<evidence type="ECO:0000313" key="3">
    <source>
        <dbReference type="EMBL" id="SDS94711.1"/>
    </source>
</evidence>
<protein>
    <recommendedName>
        <fullName evidence="2">DUF7144 domain-containing protein</fullName>
    </recommendedName>
</protein>
<evidence type="ECO:0000259" key="2">
    <source>
        <dbReference type="Pfam" id="PF23636"/>
    </source>
</evidence>
<feature type="transmembrane region" description="Helical" evidence="1">
    <location>
        <begin position="93"/>
        <end position="112"/>
    </location>
</feature>
<dbReference type="EMBL" id="LT629766">
    <property type="protein sequence ID" value="SDS94711.1"/>
    <property type="molecule type" value="Genomic_DNA"/>
</dbReference>
<proteinExistence type="predicted"/>
<keyword evidence="4" id="KW-1185">Reference proteome</keyword>
<feature type="transmembrane region" description="Helical" evidence="1">
    <location>
        <begin position="21"/>
        <end position="40"/>
    </location>
</feature>
<gene>
    <name evidence="3" type="ORF">SAMN04489752_2929</name>
</gene>
<dbReference type="RefSeq" id="WP_157689145.1">
    <property type="nucleotide sequence ID" value="NZ_LT629766.1"/>
</dbReference>
<evidence type="ECO:0000313" key="4">
    <source>
        <dbReference type="Proteomes" id="UP000199597"/>
    </source>
</evidence>
<feature type="transmembrane region" description="Helical" evidence="1">
    <location>
        <begin position="60"/>
        <end position="81"/>
    </location>
</feature>
<dbReference type="InterPro" id="IPR055568">
    <property type="entry name" value="DUF7144"/>
</dbReference>
<dbReference type="Pfam" id="PF23636">
    <property type="entry name" value="DUF7144"/>
    <property type="match status" value="1"/>
</dbReference>
<accession>A0A1H1WDD0</accession>
<sequence>MTENKETPTRRNTRQTAVIGWSQGGVALAVVIQVLVGIMQGIQGLTALINDELFLTLPNYIFAFDFTTWGWIHLVLAVLLIVTGIGLANGSRVAAVVSLIFLCLSAGANFFFLPLYPLWAILIIAVDVFAMWSIAKSGLIDQ</sequence>